<sequence length="78" mass="8901">MATIYFDDGSGKLTDENGNEVIEYQMEVDNENYPLTSITTFSSYLDLKPPEKPKKANKVEETSSKSEAKPEKKTERTY</sequence>
<dbReference type="EMBL" id="JBCLYO010000026">
    <property type="protein sequence ID" value="KAL0077927.1"/>
    <property type="molecule type" value="Genomic_DNA"/>
</dbReference>
<evidence type="ECO:0000256" key="1">
    <source>
        <dbReference type="SAM" id="MobiDB-lite"/>
    </source>
</evidence>
<accession>A0ABR3AM88</accession>
<gene>
    <name evidence="2" type="ORF">J3Q64DRAFT_1646404</name>
</gene>
<proteinExistence type="predicted"/>
<protein>
    <submittedName>
        <fullName evidence="2">Uncharacterized protein</fullName>
    </submittedName>
</protein>
<evidence type="ECO:0000313" key="2">
    <source>
        <dbReference type="EMBL" id="KAL0077927.1"/>
    </source>
</evidence>
<name>A0ABR3AM88_PHYBL</name>
<evidence type="ECO:0000313" key="3">
    <source>
        <dbReference type="Proteomes" id="UP001448207"/>
    </source>
</evidence>
<feature type="compositionally biased region" description="Basic and acidic residues" evidence="1">
    <location>
        <begin position="48"/>
        <end position="78"/>
    </location>
</feature>
<dbReference type="Proteomes" id="UP001448207">
    <property type="component" value="Unassembled WGS sequence"/>
</dbReference>
<reference evidence="2 3" key="1">
    <citation type="submission" date="2024-04" db="EMBL/GenBank/DDBJ databases">
        <title>Symmetric and asymmetric DNA N6-adenine methylation regulates different biological responses in Mucorales.</title>
        <authorList>
            <consortium name="Lawrence Berkeley National Laboratory"/>
            <person name="Lax C."/>
            <person name="Mondo S.J."/>
            <person name="Osorio-Concepcion M."/>
            <person name="Muszewska A."/>
            <person name="Corrochano-Luque M."/>
            <person name="Gutierrez G."/>
            <person name="Riley R."/>
            <person name="Lipzen A."/>
            <person name="Guo J."/>
            <person name="Hundley H."/>
            <person name="Amirebrahimi M."/>
            <person name="Ng V."/>
            <person name="Lorenzo-Gutierrez D."/>
            <person name="Binder U."/>
            <person name="Yang J."/>
            <person name="Song Y."/>
            <person name="Canovas D."/>
            <person name="Navarro E."/>
            <person name="Freitag M."/>
            <person name="Gabaldon T."/>
            <person name="Grigoriev I.V."/>
            <person name="Corrochano L.M."/>
            <person name="Nicolas F.E."/>
            <person name="Garre V."/>
        </authorList>
    </citation>
    <scope>NUCLEOTIDE SEQUENCE [LARGE SCALE GENOMIC DNA]</scope>
    <source>
        <strain evidence="2 3">L51</strain>
    </source>
</reference>
<keyword evidence="3" id="KW-1185">Reference proteome</keyword>
<comment type="caution">
    <text evidence="2">The sequence shown here is derived from an EMBL/GenBank/DDBJ whole genome shotgun (WGS) entry which is preliminary data.</text>
</comment>
<feature type="region of interest" description="Disordered" evidence="1">
    <location>
        <begin position="46"/>
        <end position="78"/>
    </location>
</feature>
<organism evidence="2 3">
    <name type="scientific">Phycomyces blakesleeanus</name>
    <dbReference type="NCBI Taxonomy" id="4837"/>
    <lineage>
        <taxon>Eukaryota</taxon>
        <taxon>Fungi</taxon>
        <taxon>Fungi incertae sedis</taxon>
        <taxon>Mucoromycota</taxon>
        <taxon>Mucoromycotina</taxon>
        <taxon>Mucoromycetes</taxon>
        <taxon>Mucorales</taxon>
        <taxon>Phycomycetaceae</taxon>
        <taxon>Phycomyces</taxon>
    </lineage>
</organism>